<accession>A0AAV0T2Y4</accession>
<dbReference type="PROSITE" id="PS50235">
    <property type="entry name" value="USP_3"/>
    <property type="match status" value="1"/>
</dbReference>
<dbReference type="PROSITE" id="PS51498">
    <property type="entry name" value="MABP"/>
    <property type="match status" value="2"/>
</dbReference>
<dbReference type="GO" id="GO:0016579">
    <property type="term" value="P:protein deubiquitination"/>
    <property type="evidence" value="ECO:0007669"/>
    <property type="project" value="InterPro"/>
</dbReference>
<dbReference type="InterPro" id="IPR001394">
    <property type="entry name" value="Peptidase_C19_UCH"/>
</dbReference>
<dbReference type="GO" id="GO:0005829">
    <property type="term" value="C:cytosol"/>
    <property type="evidence" value="ECO:0007669"/>
    <property type="project" value="TreeGrafter"/>
</dbReference>
<dbReference type="Gene3D" id="2.100.10.50">
    <property type="match status" value="4"/>
</dbReference>
<dbReference type="InterPro" id="IPR038765">
    <property type="entry name" value="Papain-like_cys_pep_sf"/>
</dbReference>
<keyword evidence="5" id="KW-1185">Reference proteome</keyword>
<feature type="compositionally biased region" description="Acidic residues" evidence="1">
    <location>
        <begin position="1252"/>
        <end position="1265"/>
    </location>
</feature>
<dbReference type="InterPro" id="IPR028889">
    <property type="entry name" value="USP"/>
</dbReference>
<protein>
    <recommendedName>
        <fullName evidence="6">USP domain-containing protein</fullName>
    </recommendedName>
</protein>
<dbReference type="Pfam" id="PF00443">
    <property type="entry name" value="UCH"/>
    <property type="match status" value="2"/>
</dbReference>
<feature type="region of interest" description="Disordered" evidence="1">
    <location>
        <begin position="1242"/>
        <end position="1268"/>
    </location>
</feature>
<dbReference type="GO" id="GO:0005634">
    <property type="term" value="C:nucleus"/>
    <property type="evidence" value="ECO:0007669"/>
    <property type="project" value="TreeGrafter"/>
</dbReference>
<evidence type="ECO:0000313" key="4">
    <source>
        <dbReference type="EMBL" id="CAI5713660.1"/>
    </source>
</evidence>
<evidence type="ECO:0000313" key="5">
    <source>
        <dbReference type="Proteomes" id="UP001162029"/>
    </source>
</evidence>
<dbReference type="PROSITE" id="PS00973">
    <property type="entry name" value="USP_2"/>
    <property type="match status" value="1"/>
</dbReference>
<reference evidence="4" key="1">
    <citation type="submission" date="2022-12" db="EMBL/GenBank/DDBJ databases">
        <authorList>
            <person name="Webb A."/>
        </authorList>
    </citation>
    <scope>NUCLEOTIDE SEQUENCE</scope>
    <source>
        <strain evidence="4">Pd1</strain>
    </source>
</reference>
<feature type="domain" description="MABP" evidence="3">
    <location>
        <begin position="644"/>
        <end position="816"/>
    </location>
</feature>
<dbReference type="Gene3D" id="3.90.70.10">
    <property type="entry name" value="Cysteine proteinases"/>
    <property type="match status" value="2"/>
</dbReference>
<evidence type="ECO:0000256" key="1">
    <source>
        <dbReference type="SAM" id="MobiDB-lite"/>
    </source>
</evidence>
<sequence length="1330" mass="145932">MHVVLDNSFVGEYIRGTYLEKDGKLSGLARLTEEGAWKLDGKFKKASQSQSNACMLFWDKIASRFDGKWYRGDGSGDWKCLASPYASDFCGLAPTDPVKKPNELQPYYAGMVNMKQTLTNVCYQNSFLQTLYMTQDFRRFILSCDAQKYPAPYADNGTRGGDVMATVQDLFAQMTASQRPYLSTHALQRCLPTQFKNGRQQDTSDFAHFLIESLSQQLSQHEDTTDDIPSILGGYQATILACKTCGKKSANREYFWELLLNMIDLRYTPITSISAVSGSSMDIHTPGGYERLNTDLNKDRMGAPYVYLCVMRCPERATTDSSMGVDSERDMAITELVVKVALSTDPKPFVSGFERVELDLNVGGGASAGGKKQVYLFFRREPNGSPITDLQVIYGNESIPDGFKQIQVDLNQGEGCKVYLCYRCDMPITDLKIVNSGIPGYRMMDHLLNISYEDAVKQYLALKVGGNEPCLTDLKLVEGSAVSAYEEQGWQSIGSPLSSVPLTEASPDSEPFIPAQLIVRRGHGNPIFAIDVFRAPRQVPKYNDYEVTGWGQKKQTAGGGRNVAPSVYRVLGSWKNFKVPNAQLVDVELRPAPNGVSGAPDTAGNISSQGASARSYTITGIIGDGRGRSIVIQGIQISRKIKTKWPISQIVVLRGDERVPEGVQIVRETCSGRSGNLLAQTASPHALYLALKREEAPVDGYITDICVIYGEIDAVPEHYTCIETTPAGYPANLNDGTSGVPVFICFRRCGGAGASNSECTASKSLMDLTLMWTTGARPDTLPTGFTKVQHTPLGMEANLNQGTTGVAIYICFSKCETKDVVKPLDNPLNGEYEITSSPLPAFGRFLSLSVVEDLEDARLVEGNFGVVLHAQLIGSMSGVMFTSKNQQAVDEKNRTIIGAWKIESPMAGGVGVNINDFLPASYPFELTLNETGTELDGWWSGAEGYLSSVFKPAASAIASSSGGSSSSTAVSDSIPAVTGGRWKLAKNSYVHVAFKKDYSTEWQDGKLVYSERVWRHDIESMLSRFVATRTLGGDNALSCSVCQRKTESRTHTVIFEPPEHLIITLKRMFYDWSQQKACKCLHDVRFPALLTLPSLSPEEEDAIYDAESGDATCAKQQNLSRHYGLYGVLVHSGLTANSGHYYSFCRESDESTRQMHLEDSPLSPWIKFNDTKVERSNWKEINRLVASTVSDTVYLLLYKKLSYEPTSSNSDGDQDASAAEGVSCDDEEAMLLAKAMALSMSAAKHNQHRQTEEEESKDDSNDLDSENLSVLSTSTVTKALLKKVEEENAAFLHDSVAATSSALHADNLHTLLVLRHSLPLHLRALLDGVC</sequence>
<dbReference type="InterPro" id="IPR050164">
    <property type="entry name" value="Peptidase_C19"/>
</dbReference>
<feature type="domain" description="MABP" evidence="3">
    <location>
        <begin position="267"/>
        <end position="426"/>
    </location>
</feature>
<feature type="domain" description="USP" evidence="2">
    <location>
        <begin position="109"/>
        <end position="1201"/>
    </location>
</feature>
<dbReference type="EMBL" id="CANTFM010000161">
    <property type="protein sequence ID" value="CAI5713660.1"/>
    <property type="molecule type" value="Genomic_DNA"/>
</dbReference>
<dbReference type="SUPFAM" id="SSF54001">
    <property type="entry name" value="Cysteine proteinases"/>
    <property type="match status" value="1"/>
</dbReference>
<evidence type="ECO:0000259" key="3">
    <source>
        <dbReference type="PROSITE" id="PS51498"/>
    </source>
</evidence>
<dbReference type="Proteomes" id="UP001162029">
    <property type="component" value="Unassembled WGS sequence"/>
</dbReference>
<comment type="caution">
    <text evidence="4">The sequence shown here is derived from an EMBL/GenBank/DDBJ whole genome shotgun (WGS) entry which is preliminary data.</text>
</comment>
<proteinExistence type="predicted"/>
<organism evidence="4 5">
    <name type="scientific">Peronospora destructor</name>
    <dbReference type="NCBI Taxonomy" id="86335"/>
    <lineage>
        <taxon>Eukaryota</taxon>
        <taxon>Sar</taxon>
        <taxon>Stramenopiles</taxon>
        <taxon>Oomycota</taxon>
        <taxon>Peronosporomycetes</taxon>
        <taxon>Peronosporales</taxon>
        <taxon>Peronosporaceae</taxon>
        <taxon>Peronospora</taxon>
    </lineage>
</organism>
<dbReference type="InterPro" id="IPR018200">
    <property type="entry name" value="USP_CS"/>
</dbReference>
<dbReference type="PANTHER" id="PTHR24006:SF827">
    <property type="entry name" value="UBIQUITIN CARBOXYL-TERMINAL HYDROLASE 34"/>
    <property type="match status" value="1"/>
</dbReference>
<dbReference type="GO" id="GO:0004843">
    <property type="term" value="F:cysteine-type deubiquitinase activity"/>
    <property type="evidence" value="ECO:0007669"/>
    <property type="project" value="InterPro"/>
</dbReference>
<dbReference type="InterPro" id="IPR023341">
    <property type="entry name" value="MABP"/>
</dbReference>
<evidence type="ECO:0008006" key="6">
    <source>
        <dbReference type="Google" id="ProtNLM"/>
    </source>
</evidence>
<gene>
    <name evidence="4" type="ORF">PDE001_LOCUS1002</name>
</gene>
<dbReference type="PANTHER" id="PTHR24006">
    <property type="entry name" value="UBIQUITIN CARBOXYL-TERMINAL HYDROLASE"/>
    <property type="match status" value="1"/>
</dbReference>
<name>A0AAV0T2Y4_9STRA</name>
<evidence type="ECO:0000259" key="2">
    <source>
        <dbReference type="PROSITE" id="PS50235"/>
    </source>
</evidence>